<sequence>MDDRGRRRDHSASTYEQLRSLIVERRLAPGMPLSAPELAEQLGVSRTPVREAMATLVLEGLAVRTGSNRTIVAPVSVEELGHVLDTRARLEGLIASDAARRVTDADVEILERQIMLMDRLRDDYTQVVRFGAEFHDELQRISGNVLAENLLRIVRGHVDRYRSLTSARPGRASDATDEHKAVFEAVVSRDPERAEAVMRAHIDSAKSVAISLMLERDAAE</sequence>
<dbReference type="InterPro" id="IPR036388">
    <property type="entry name" value="WH-like_DNA-bd_sf"/>
</dbReference>
<dbReference type="Pfam" id="PF00392">
    <property type="entry name" value="GntR"/>
    <property type="match status" value="1"/>
</dbReference>
<dbReference type="SUPFAM" id="SSF46785">
    <property type="entry name" value="Winged helix' DNA-binding domain"/>
    <property type="match status" value="1"/>
</dbReference>
<protein>
    <recommendedName>
        <fullName evidence="4">HTH gntR-type domain-containing protein</fullName>
    </recommendedName>
</protein>
<keyword evidence="2" id="KW-0238">DNA-binding</keyword>
<dbReference type="Proteomes" id="UP000016462">
    <property type="component" value="Unassembled WGS sequence"/>
</dbReference>
<dbReference type="PRINTS" id="PR00035">
    <property type="entry name" value="HTHGNTR"/>
</dbReference>
<evidence type="ECO:0000256" key="1">
    <source>
        <dbReference type="ARBA" id="ARBA00023015"/>
    </source>
</evidence>
<dbReference type="Gene3D" id="1.20.120.530">
    <property type="entry name" value="GntR ligand-binding domain-like"/>
    <property type="match status" value="1"/>
</dbReference>
<dbReference type="SUPFAM" id="SSF48008">
    <property type="entry name" value="GntR ligand-binding domain-like"/>
    <property type="match status" value="1"/>
</dbReference>
<dbReference type="InterPro" id="IPR000524">
    <property type="entry name" value="Tscrpt_reg_HTH_GntR"/>
</dbReference>
<reference evidence="5 6" key="1">
    <citation type="journal article" date="2013" name="Genome Announc.">
        <title>First draft genome sequence from a member of the genus agrococcus, isolated from modern microbialites.</title>
        <authorList>
            <person name="White R.A.III."/>
            <person name="Grassa C.J."/>
            <person name="Suttle C.A."/>
        </authorList>
    </citation>
    <scope>NUCLEOTIDE SEQUENCE [LARGE SCALE GENOMIC DNA]</scope>
    <source>
        <strain evidence="5 6">RW1</strain>
    </source>
</reference>
<keyword evidence="6" id="KW-1185">Reference proteome</keyword>
<evidence type="ECO:0000313" key="5">
    <source>
        <dbReference type="EMBL" id="ERG65078.1"/>
    </source>
</evidence>
<proteinExistence type="predicted"/>
<feature type="domain" description="HTH gntR-type" evidence="4">
    <location>
        <begin position="8"/>
        <end position="75"/>
    </location>
</feature>
<dbReference type="InterPro" id="IPR011711">
    <property type="entry name" value="GntR_C"/>
</dbReference>
<dbReference type="PANTHER" id="PTHR43537:SF5">
    <property type="entry name" value="UXU OPERON TRANSCRIPTIONAL REGULATOR"/>
    <property type="match status" value="1"/>
</dbReference>
<gene>
    <name evidence="5" type="ORF">L332_11585</name>
</gene>
<dbReference type="PROSITE" id="PS50949">
    <property type="entry name" value="HTH_GNTR"/>
    <property type="match status" value="1"/>
</dbReference>
<keyword evidence="3" id="KW-0804">Transcription</keyword>
<comment type="caution">
    <text evidence="5">The sequence shown here is derived from an EMBL/GenBank/DDBJ whole genome shotgun (WGS) entry which is preliminary data.</text>
</comment>
<dbReference type="SMART" id="SM00345">
    <property type="entry name" value="HTH_GNTR"/>
    <property type="match status" value="1"/>
</dbReference>
<dbReference type="InterPro" id="IPR036390">
    <property type="entry name" value="WH_DNA-bd_sf"/>
</dbReference>
<dbReference type="Gene3D" id="1.10.10.10">
    <property type="entry name" value="Winged helix-like DNA-binding domain superfamily/Winged helix DNA-binding domain"/>
    <property type="match status" value="1"/>
</dbReference>
<evidence type="ECO:0000313" key="6">
    <source>
        <dbReference type="Proteomes" id="UP000016462"/>
    </source>
</evidence>
<keyword evidence="1" id="KW-0805">Transcription regulation</keyword>
<organism evidence="5 6">
    <name type="scientific">Agrococcus pavilionensis RW1</name>
    <dbReference type="NCBI Taxonomy" id="1330458"/>
    <lineage>
        <taxon>Bacteria</taxon>
        <taxon>Bacillati</taxon>
        <taxon>Actinomycetota</taxon>
        <taxon>Actinomycetes</taxon>
        <taxon>Micrococcales</taxon>
        <taxon>Microbacteriaceae</taxon>
        <taxon>Agrococcus</taxon>
    </lineage>
</organism>
<dbReference type="EMBL" id="ASHR01000010">
    <property type="protein sequence ID" value="ERG65078.1"/>
    <property type="molecule type" value="Genomic_DNA"/>
</dbReference>
<evidence type="ECO:0000259" key="4">
    <source>
        <dbReference type="PROSITE" id="PS50949"/>
    </source>
</evidence>
<accession>U1LD01</accession>
<dbReference type="GO" id="GO:0003700">
    <property type="term" value="F:DNA-binding transcription factor activity"/>
    <property type="evidence" value="ECO:0007669"/>
    <property type="project" value="InterPro"/>
</dbReference>
<evidence type="ECO:0000256" key="2">
    <source>
        <dbReference type="ARBA" id="ARBA00023125"/>
    </source>
</evidence>
<dbReference type="PANTHER" id="PTHR43537">
    <property type="entry name" value="TRANSCRIPTIONAL REGULATOR, GNTR FAMILY"/>
    <property type="match status" value="1"/>
</dbReference>
<dbReference type="CDD" id="cd07377">
    <property type="entry name" value="WHTH_GntR"/>
    <property type="match status" value="1"/>
</dbReference>
<evidence type="ECO:0000256" key="3">
    <source>
        <dbReference type="ARBA" id="ARBA00023163"/>
    </source>
</evidence>
<dbReference type="AlphaFoldDB" id="U1LD01"/>
<name>U1LD01_9MICO</name>
<dbReference type="SMART" id="SM00895">
    <property type="entry name" value="FCD"/>
    <property type="match status" value="1"/>
</dbReference>
<dbReference type="GO" id="GO:0003677">
    <property type="term" value="F:DNA binding"/>
    <property type="evidence" value="ECO:0007669"/>
    <property type="project" value="UniProtKB-KW"/>
</dbReference>
<dbReference type="InterPro" id="IPR008920">
    <property type="entry name" value="TF_FadR/GntR_C"/>
</dbReference>
<dbReference type="Pfam" id="PF07729">
    <property type="entry name" value="FCD"/>
    <property type="match status" value="1"/>
</dbReference>
<dbReference type="RefSeq" id="WP_021009675.1">
    <property type="nucleotide sequence ID" value="NZ_ASHR01000010.1"/>
</dbReference>
<dbReference type="OrthoDB" id="8680240at2"/>